<dbReference type="EMBL" id="JACIBT010000001">
    <property type="protein sequence ID" value="MBB3666817.1"/>
    <property type="molecule type" value="Genomic_DNA"/>
</dbReference>
<dbReference type="Gene3D" id="3.10.129.10">
    <property type="entry name" value="Hotdog Thioesterase"/>
    <property type="match status" value="1"/>
</dbReference>
<dbReference type="PANTHER" id="PTHR43240:SF5">
    <property type="entry name" value="1,4-DIHYDROXY-2-NAPHTHOYL-COA THIOESTERASE 1"/>
    <property type="match status" value="1"/>
</dbReference>
<keyword evidence="6" id="KW-1185">Reference proteome</keyword>
<dbReference type="RefSeq" id="WP_183357216.1">
    <property type="nucleotide sequence ID" value="NZ_BAABKR010000008.1"/>
</dbReference>
<sequence length="210" mass="22560">MSNDAALAATDDTARPDDTGPSDHTGRTDDADRTEGAARADEPSPPLGPVGVPSPLPDEHQRQARMAAMGVPEEYWDWMGPHGVPPMGVRLGLRFQRMSPEKLVATMPVGGNEQNVGLFHGGAHMVLAETLGSFAAILHTRVNLGVERMVVGTELGATHHRSATQGLVWATCTPLNLGRQLAVHEIVMHDDEGRRLSTARMTNMILAPRD</sequence>
<dbReference type="NCBIfam" id="TIGR00369">
    <property type="entry name" value="unchar_dom_1"/>
    <property type="match status" value="1"/>
</dbReference>
<dbReference type="InterPro" id="IPR003736">
    <property type="entry name" value="PAAI_dom"/>
</dbReference>
<protein>
    <submittedName>
        <fullName evidence="5">Uncharacterized protein (TIGR00369 family)</fullName>
    </submittedName>
</protein>
<feature type="compositionally biased region" description="Pro residues" evidence="3">
    <location>
        <begin position="43"/>
        <end position="56"/>
    </location>
</feature>
<evidence type="ECO:0000313" key="5">
    <source>
        <dbReference type="EMBL" id="MBB3666817.1"/>
    </source>
</evidence>
<feature type="domain" description="Thioesterase" evidence="4">
    <location>
        <begin position="117"/>
        <end position="195"/>
    </location>
</feature>
<gene>
    <name evidence="5" type="ORF">FHX47_000410</name>
</gene>
<feature type="compositionally biased region" description="Basic and acidic residues" evidence="3">
    <location>
        <begin position="24"/>
        <end position="42"/>
    </location>
</feature>
<dbReference type="InterPro" id="IPR029069">
    <property type="entry name" value="HotDog_dom_sf"/>
</dbReference>
<name>A0A7W5XNK6_9MICC</name>
<evidence type="ECO:0000256" key="2">
    <source>
        <dbReference type="ARBA" id="ARBA00022801"/>
    </source>
</evidence>
<proteinExistence type="inferred from homology"/>
<feature type="region of interest" description="Disordered" evidence="3">
    <location>
        <begin position="1"/>
        <end position="64"/>
    </location>
</feature>
<dbReference type="SUPFAM" id="SSF54637">
    <property type="entry name" value="Thioesterase/thiol ester dehydrase-isomerase"/>
    <property type="match status" value="1"/>
</dbReference>
<feature type="compositionally biased region" description="Low complexity" evidence="3">
    <location>
        <begin position="1"/>
        <end position="11"/>
    </location>
</feature>
<dbReference type="AlphaFoldDB" id="A0A7W5XNK6"/>
<organism evidence="5 6">
    <name type="scientific">Garicola koreensis</name>
    <dbReference type="NCBI Taxonomy" id="1262554"/>
    <lineage>
        <taxon>Bacteria</taxon>
        <taxon>Bacillati</taxon>
        <taxon>Actinomycetota</taxon>
        <taxon>Actinomycetes</taxon>
        <taxon>Micrococcales</taxon>
        <taxon>Micrococcaceae</taxon>
        <taxon>Garicola</taxon>
    </lineage>
</organism>
<accession>A0A7W5XNK6</accession>
<dbReference type="GO" id="GO:0061522">
    <property type="term" value="F:1,4-dihydroxy-2-naphthoyl-CoA thioesterase activity"/>
    <property type="evidence" value="ECO:0007669"/>
    <property type="project" value="TreeGrafter"/>
</dbReference>
<dbReference type="InterPro" id="IPR006683">
    <property type="entry name" value="Thioestr_dom"/>
</dbReference>
<evidence type="ECO:0000313" key="6">
    <source>
        <dbReference type="Proteomes" id="UP000547528"/>
    </source>
</evidence>
<keyword evidence="2" id="KW-0378">Hydrolase</keyword>
<dbReference type="Proteomes" id="UP000547528">
    <property type="component" value="Unassembled WGS sequence"/>
</dbReference>
<comment type="caution">
    <text evidence="5">The sequence shown here is derived from an EMBL/GenBank/DDBJ whole genome shotgun (WGS) entry which is preliminary data.</text>
</comment>
<reference evidence="5 6" key="1">
    <citation type="submission" date="2020-08" db="EMBL/GenBank/DDBJ databases">
        <title>Sequencing the genomes of 1000 actinobacteria strains.</title>
        <authorList>
            <person name="Klenk H.-P."/>
        </authorList>
    </citation>
    <scope>NUCLEOTIDE SEQUENCE [LARGE SCALE GENOMIC DNA]</scope>
    <source>
        <strain evidence="5 6">DSM 28238</strain>
    </source>
</reference>
<dbReference type="CDD" id="cd03443">
    <property type="entry name" value="PaaI_thioesterase"/>
    <property type="match status" value="1"/>
</dbReference>
<dbReference type="GO" id="GO:0005829">
    <property type="term" value="C:cytosol"/>
    <property type="evidence" value="ECO:0007669"/>
    <property type="project" value="TreeGrafter"/>
</dbReference>
<comment type="similarity">
    <text evidence="1">Belongs to the thioesterase PaaI family.</text>
</comment>
<dbReference type="PANTHER" id="PTHR43240">
    <property type="entry name" value="1,4-DIHYDROXY-2-NAPHTHOYL-COA THIOESTERASE 1"/>
    <property type="match status" value="1"/>
</dbReference>
<evidence type="ECO:0000256" key="1">
    <source>
        <dbReference type="ARBA" id="ARBA00008324"/>
    </source>
</evidence>
<evidence type="ECO:0000259" key="4">
    <source>
        <dbReference type="Pfam" id="PF03061"/>
    </source>
</evidence>
<dbReference type="Pfam" id="PF03061">
    <property type="entry name" value="4HBT"/>
    <property type="match status" value="1"/>
</dbReference>
<evidence type="ECO:0000256" key="3">
    <source>
        <dbReference type="SAM" id="MobiDB-lite"/>
    </source>
</evidence>